<sequence length="82" mass="9343">MFSQWLLKQVTSVSCAHLLREYRWKDGVQCPYCHASQVGRMDDQHDQEVSRSRCAVCRKSFTEVTGIIFESARTESSPSSGL</sequence>
<dbReference type="AlphaFoldDB" id="A0A081BTP3"/>
<dbReference type="InterPro" id="IPR024442">
    <property type="entry name" value="Transposase_Zn_ribbon"/>
</dbReference>
<reference evidence="2" key="1">
    <citation type="journal article" date="2015" name="PeerJ">
        <title>First genomic representation of candidate bacterial phylum KSB3 points to enhanced environmental sensing as a trigger of wastewater bulking.</title>
        <authorList>
            <person name="Sekiguchi Y."/>
            <person name="Ohashi A."/>
            <person name="Parks D.H."/>
            <person name="Yamauchi T."/>
            <person name="Tyson G.W."/>
            <person name="Hugenholtz P."/>
        </authorList>
    </citation>
    <scope>NUCLEOTIDE SEQUENCE [LARGE SCALE GENOMIC DNA]</scope>
</reference>
<dbReference type="Proteomes" id="UP000030661">
    <property type="component" value="Unassembled WGS sequence"/>
</dbReference>
<proteinExistence type="predicted"/>
<protein>
    <recommendedName>
        <fullName evidence="1">Transposase zinc-ribbon domain-containing protein</fullName>
    </recommendedName>
</protein>
<dbReference type="HOGENOM" id="CLU_2551409_0_0_0"/>
<name>A0A081BTP3_VECG1</name>
<evidence type="ECO:0000313" key="3">
    <source>
        <dbReference type="Proteomes" id="UP000030661"/>
    </source>
</evidence>
<evidence type="ECO:0000313" key="2">
    <source>
        <dbReference type="EMBL" id="GAK55698.1"/>
    </source>
</evidence>
<accession>A0A081BTP3</accession>
<evidence type="ECO:0000259" key="1">
    <source>
        <dbReference type="Pfam" id="PF12760"/>
    </source>
</evidence>
<dbReference type="Pfam" id="PF12760">
    <property type="entry name" value="Zn_ribbon_IS1595"/>
    <property type="match status" value="1"/>
</dbReference>
<feature type="domain" description="Transposase zinc-ribbon" evidence="1">
    <location>
        <begin position="13"/>
        <end position="59"/>
    </location>
</feature>
<dbReference type="EMBL" id="DF820464">
    <property type="protein sequence ID" value="GAK55698.1"/>
    <property type="molecule type" value="Genomic_DNA"/>
</dbReference>
<keyword evidence="3" id="KW-1185">Reference proteome</keyword>
<organism evidence="2">
    <name type="scientific">Vecturithrix granuli</name>
    <dbReference type="NCBI Taxonomy" id="1499967"/>
    <lineage>
        <taxon>Bacteria</taxon>
        <taxon>Candidatus Moduliflexota</taxon>
        <taxon>Candidatus Vecturitrichia</taxon>
        <taxon>Candidatus Vecturitrichales</taxon>
        <taxon>Candidatus Vecturitrichaceae</taxon>
        <taxon>Candidatus Vecturithrix</taxon>
    </lineage>
</organism>
<gene>
    <name evidence="2" type="ORF">U27_02655</name>
</gene>